<dbReference type="OrthoDB" id="962891at2"/>
<proteinExistence type="predicted"/>
<dbReference type="EMBL" id="SOZE01000024">
    <property type="protein sequence ID" value="TFF35089.1"/>
    <property type="molecule type" value="Genomic_DNA"/>
</dbReference>
<sequence length="89" mass="9975">MFNQQLSGNMWFLVQPSGKQLRLIISDGTAELACRKESPGALKRFLASAETRLFKGRLQLRKDKETVIVVLKGEDVGVIAMEELDKVLI</sequence>
<evidence type="ECO:0000313" key="1">
    <source>
        <dbReference type="EMBL" id="TFF35089.1"/>
    </source>
</evidence>
<evidence type="ECO:0000313" key="2">
    <source>
        <dbReference type="Proteomes" id="UP000297540"/>
    </source>
</evidence>
<protein>
    <submittedName>
        <fullName evidence="1">Uncharacterized protein</fullName>
    </submittedName>
</protein>
<comment type="caution">
    <text evidence="1">The sequence shown here is derived from an EMBL/GenBank/DDBJ whole genome shotgun (WGS) entry which is preliminary data.</text>
</comment>
<dbReference type="AlphaFoldDB" id="A0A4Y8S7X2"/>
<dbReference type="RefSeq" id="WP_133234016.1">
    <property type="nucleotide sequence ID" value="NZ_SOZE01000024.1"/>
</dbReference>
<gene>
    <name evidence="1" type="ORF">E2R66_20315</name>
</gene>
<keyword evidence="2" id="KW-1185">Reference proteome</keyword>
<name>A0A4Y8S7X2_9SPHI</name>
<dbReference type="Proteomes" id="UP000297540">
    <property type="component" value="Unassembled WGS sequence"/>
</dbReference>
<reference evidence="1 2" key="1">
    <citation type="journal article" date="2017" name="Int. J. Syst. Evol. Microbiol.">
        <title>Mucilaginibacterpsychrotolerans sp. nov., isolated from peatlands.</title>
        <authorList>
            <person name="Deng Y."/>
            <person name="Shen L."/>
            <person name="Xu B."/>
            <person name="Liu Y."/>
            <person name="Gu Z."/>
            <person name="Liu H."/>
            <person name="Zhou Y."/>
        </authorList>
    </citation>
    <scope>NUCLEOTIDE SEQUENCE [LARGE SCALE GENOMIC DNA]</scope>
    <source>
        <strain evidence="1 2">NH7-4</strain>
    </source>
</reference>
<accession>A0A4Y8S7X2</accession>
<organism evidence="1 2">
    <name type="scientific">Mucilaginibacter psychrotolerans</name>
    <dbReference type="NCBI Taxonomy" id="1524096"/>
    <lineage>
        <taxon>Bacteria</taxon>
        <taxon>Pseudomonadati</taxon>
        <taxon>Bacteroidota</taxon>
        <taxon>Sphingobacteriia</taxon>
        <taxon>Sphingobacteriales</taxon>
        <taxon>Sphingobacteriaceae</taxon>
        <taxon>Mucilaginibacter</taxon>
    </lineage>
</organism>